<organism evidence="2">
    <name type="scientific">Muribaculaceae bacterium Z82</name>
    <dbReference type="NCBI Taxonomy" id="2304548"/>
    <lineage>
        <taxon>Bacteria</taxon>
        <taxon>Pseudomonadati</taxon>
        <taxon>Bacteroidota</taxon>
        <taxon>Bacteroidia</taxon>
        <taxon>Bacteroidales</taxon>
        <taxon>Muribaculaceae</taxon>
    </lineage>
</organism>
<feature type="chain" id="PRO_5028912479" evidence="1">
    <location>
        <begin position="25"/>
        <end position="164"/>
    </location>
</feature>
<protein>
    <submittedName>
        <fullName evidence="2">Uncharacterized protein</fullName>
    </submittedName>
</protein>
<dbReference type="EMBL" id="QWKH01000067">
    <property type="protein sequence ID" value="NBI35037.1"/>
    <property type="molecule type" value="Genomic_DNA"/>
</dbReference>
<name>A0A7C9JSC4_9BACT</name>
<gene>
    <name evidence="2" type="ORF">D1639_08370</name>
</gene>
<comment type="caution">
    <text evidence="2">The sequence shown here is derived from an EMBL/GenBank/DDBJ whole genome shotgun (WGS) entry which is preliminary data.</text>
</comment>
<evidence type="ECO:0000313" key="2">
    <source>
        <dbReference type="EMBL" id="NBI35037.1"/>
    </source>
</evidence>
<accession>A0A7C9JSC4</accession>
<dbReference type="AlphaFoldDB" id="A0A7C9JSC4"/>
<evidence type="ECO:0000256" key="1">
    <source>
        <dbReference type="SAM" id="SignalP"/>
    </source>
</evidence>
<proteinExistence type="predicted"/>
<reference evidence="2" key="1">
    <citation type="submission" date="2018-08" db="EMBL/GenBank/DDBJ databases">
        <title>Murine metabolic-syndrome-specific gut microbial biobank.</title>
        <authorList>
            <person name="Liu C."/>
        </authorList>
    </citation>
    <scope>NUCLEOTIDE SEQUENCE [LARGE SCALE GENOMIC DNA]</scope>
    <source>
        <strain evidence="2">Z82</strain>
    </source>
</reference>
<sequence>MKKDTAKKWGAAMGTVVLASSALAGVGTAVAAEGAPDVPQAAAGAAEGAQGAGAVKQAAVQGEFAYDQAVVTSTASITDMFNKAAATLCAAAPAYAQQCVAANCLHVTGNGTAFDAAVADLAGEGGAKSMIMGCACSTNMAGGGAIVNAEAEGVAIQTVLAMLS</sequence>
<keyword evidence="1" id="KW-0732">Signal</keyword>
<feature type="signal peptide" evidence="1">
    <location>
        <begin position="1"/>
        <end position="24"/>
    </location>
</feature>